<accession>A0A6A4SL57</accession>
<reference evidence="2 3" key="1">
    <citation type="submission" date="2019-06" db="EMBL/GenBank/DDBJ databases">
        <title>Draft genomes of female and male turbot (Scophthalmus maximus).</title>
        <authorList>
            <person name="Xu H."/>
            <person name="Xu X.-W."/>
            <person name="Shao C."/>
            <person name="Chen S."/>
        </authorList>
    </citation>
    <scope>NUCLEOTIDE SEQUENCE [LARGE SCALE GENOMIC DNA]</scope>
    <source>
        <strain evidence="2">Ysfricsl-2016a</strain>
        <tissue evidence="2">Blood</tissue>
    </source>
</reference>
<evidence type="ECO:0000313" key="2">
    <source>
        <dbReference type="EMBL" id="KAF0032590.1"/>
    </source>
</evidence>
<proteinExistence type="predicted"/>
<dbReference type="Proteomes" id="UP000438429">
    <property type="component" value="Unassembled WGS sequence"/>
</dbReference>
<feature type="region of interest" description="Disordered" evidence="1">
    <location>
        <begin position="111"/>
        <end position="132"/>
    </location>
</feature>
<evidence type="ECO:0000313" key="3">
    <source>
        <dbReference type="Proteomes" id="UP000438429"/>
    </source>
</evidence>
<feature type="region of interest" description="Disordered" evidence="1">
    <location>
        <begin position="148"/>
        <end position="169"/>
    </location>
</feature>
<organism evidence="2 3">
    <name type="scientific">Scophthalmus maximus</name>
    <name type="common">Turbot</name>
    <name type="synonym">Psetta maxima</name>
    <dbReference type="NCBI Taxonomy" id="52904"/>
    <lineage>
        <taxon>Eukaryota</taxon>
        <taxon>Metazoa</taxon>
        <taxon>Chordata</taxon>
        <taxon>Craniata</taxon>
        <taxon>Vertebrata</taxon>
        <taxon>Euteleostomi</taxon>
        <taxon>Actinopterygii</taxon>
        <taxon>Neopterygii</taxon>
        <taxon>Teleostei</taxon>
        <taxon>Neoteleostei</taxon>
        <taxon>Acanthomorphata</taxon>
        <taxon>Carangaria</taxon>
        <taxon>Pleuronectiformes</taxon>
        <taxon>Pleuronectoidei</taxon>
        <taxon>Scophthalmidae</taxon>
        <taxon>Scophthalmus</taxon>
    </lineage>
</organism>
<dbReference type="EMBL" id="VEVO01000013">
    <property type="protein sequence ID" value="KAF0032590.1"/>
    <property type="molecule type" value="Genomic_DNA"/>
</dbReference>
<sequence length="169" mass="18277">MLLLGLSLVEETPITPILAALHCVHLYANETALIHMHLHNMLFALSVASHSSDICSAKHINLKVRCKEISGCDSSLKQLASNVTWRRHSSVFIIGDGANRLDSFHILRKSSSDTDDDHASDADNGDVTHDNSDHRHCLDDCAMATLSSNNYDNGDGILNGSSGGSDDEP</sequence>
<name>A0A6A4SL57_SCOMX</name>
<evidence type="ECO:0000256" key="1">
    <source>
        <dbReference type="SAM" id="MobiDB-lite"/>
    </source>
</evidence>
<gene>
    <name evidence="2" type="ORF">F2P81_014880</name>
</gene>
<dbReference type="AlphaFoldDB" id="A0A6A4SL57"/>
<protein>
    <submittedName>
        <fullName evidence="2">Uncharacterized protein</fullName>
    </submittedName>
</protein>
<comment type="caution">
    <text evidence="2">The sequence shown here is derived from an EMBL/GenBank/DDBJ whole genome shotgun (WGS) entry which is preliminary data.</text>
</comment>
<feature type="compositionally biased region" description="Basic and acidic residues" evidence="1">
    <location>
        <begin position="117"/>
        <end position="132"/>
    </location>
</feature>